<keyword evidence="2" id="KW-1185">Reference proteome</keyword>
<proteinExistence type="predicted"/>
<dbReference type="EMBL" id="BDIP01000895">
    <property type="protein sequence ID" value="GIQ83014.1"/>
    <property type="molecule type" value="Genomic_DNA"/>
</dbReference>
<dbReference type="AlphaFoldDB" id="A0A9K3CWR1"/>
<evidence type="ECO:0000313" key="1">
    <source>
        <dbReference type="EMBL" id="GIQ83014.1"/>
    </source>
</evidence>
<sequence>MHSLSISTADSTYTRAFLKNWNLPPLSEKDGNGLTYYLSPVLSLGTNAICLSVCFNRDILRHNKVEFPTPTSVSVTPPVFKDYAVVFPSCLGYLPTLYREGLSYVEGAPGTCRSTMLGRHGPNYNMLSIRLPERGVGTGTKEERESALEVLGQVDRVCGPDYQLRQDVRPPSPPVPVDVSSFKYPEFGVPLTSPGLSTAYSLSLEGALSDSPFGNLAGDTEMTEAQPVFTSEPTKGYQRETKSYQPGHTDMYSPEPMAFQSMGPHPHVKKEANMDQFDKYGARHSTYSALGIQKRDHPRGFGVDRALKPRHDAFIAHGGMPDMFVPKPPAVIVAPDVSEEIYNALYCITEGQPIPIITGDIDDWIVKYTLFFMQSSRTLLTTLVRRVLNQEPTIRSKAVHDIPYHGRDGSLNIASTANPFGHLAKLCFESAYSSESDSEIMAKLGFDPQDGNYIRCHEHPLYGIGISKKKAASVICFRVLLSLACHVPFASSSKLGSHIEGAIERVPTKVTTLFCDYYKKHNTTRVAGAPLNQEERHSAAFIAAGALVKLVGHILTRRRDHMELDGVCGDIVIEQGTWKSAPSDSLFGQYSVTCPRRPRLERMVTVLPQFFWYGLDGPSELLDYTIKEPENKL</sequence>
<protein>
    <submittedName>
        <fullName evidence="1">Uncharacterized protein</fullName>
    </submittedName>
</protein>
<accession>A0A9K3CWR1</accession>
<name>A0A9K3CWR1_9EUKA</name>
<organism evidence="1 2">
    <name type="scientific">Kipferlia bialata</name>
    <dbReference type="NCBI Taxonomy" id="797122"/>
    <lineage>
        <taxon>Eukaryota</taxon>
        <taxon>Metamonada</taxon>
        <taxon>Carpediemonas-like organisms</taxon>
        <taxon>Kipferlia</taxon>
    </lineage>
</organism>
<reference evidence="1 2" key="1">
    <citation type="journal article" date="2018" name="PLoS ONE">
        <title>The draft genome of Kipferlia bialata reveals reductive genome evolution in fornicate parasites.</title>
        <authorList>
            <person name="Tanifuji G."/>
            <person name="Takabayashi S."/>
            <person name="Kume K."/>
            <person name="Takagi M."/>
            <person name="Nakayama T."/>
            <person name="Kamikawa R."/>
            <person name="Inagaki Y."/>
            <person name="Hashimoto T."/>
        </authorList>
    </citation>
    <scope>NUCLEOTIDE SEQUENCE [LARGE SCALE GENOMIC DNA]</scope>
    <source>
        <strain evidence="1">NY0173</strain>
    </source>
</reference>
<dbReference type="Proteomes" id="UP000265618">
    <property type="component" value="Unassembled WGS sequence"/>
</dbReference>
<comment type="caution">
    <text evidence="1">The sequence shown here is derived from an EMBL/GenBank/DDBJ whole genome shotgun (WGS) entry which is preliminary data.</text>
</comment>
<gene>
    <name evidence="1" type="ORF">KIPB_004257</name>
</gene>
<evidence type="ECO:0000313" key="2">
    <source>
        <dbReference type="Proteomes" id="UP000265618"/>
    </source>
</evidence>